<evidence type="ECO:0008006" key="5">
    <source>
        <dbReference type="Google" id="ProtNLM"/>
    </source>
</evidence>
<accession>A0A2K1L461</accession>
<evidence type="ECO:0000256" key="1">
    <source>
        <dbReference type="SAM" id="SignalP"/>
    </source>
</evidence>
<dbReference type="AlphaFoldDB" id="A0A2K1L461"/>
<feature type="signal peptide" evidence="1">
    <location>
        <begin position="1"/>
        <end position="15"/>
    </location>
</feature>
<reference evidence="3" key="3">
    <citation type="submission" date="2020-12" db="UniProtKB">
        <authorList>
            <consortium name="EnsemblPlants"/>
        </authorList>
    </citation>
    <scope>IDENTIFICATION</scope>
</reference>
<evidence type="ECO:0000313" key="4">
    <source>
        <dbReference type="Proteomes" id="UP000006727"/>
    </source>
</evidence>
<dbReference type="Proteomes" id="UP000006727">
    <property type="component" value="Chromosome 2"/>
</dbReference>
<sequence length="93" mass="10407">MLMLPFLLCIPLALPSMSPSTLLTLISFSSLASSSCCFSFFGSLDSIFDFGVELFFRFFDLNVLNFFAKISWVLLPSAASAPDLRVRQHLLYL</sequence>
<dbReference type="InParanoid" id="A0A2K1L461"/>
<feature type="chain" id="PRO_5036043138" description="Secreted protein" evidence="1">
    <location>
        <begin position="16"/>
        <end position="93"/>
    </location>
</feature>
<gene>
    <name evidence="2" type="ORF">PHYPA_003600</name>
</gene>
<reference evidence="2 4" key="1">
    <citation type="journal article" date="2008" name="Science">
        <title>The Physcomitrella genome reveals evolutionary insights into the conquest of land by plants.</title>
        <authorList>
            <person name="Rensing S."/>
            <person name="Lang D."/>
            <person name="Zimmer A."/>
            <person name="Terry A."/>
            <person name="Salamov A."/>
            <person name="Shapiro H."/>
            <person name="Nishiyama T."/>
            <person name="Perroud P.-F."/>
            <person name="Lindquist E."/>
            <person name="Kamisugi Y."/>
            <person name="Tanahashi T."/>
            <person name="Sakakibara K."/>
            <person name="Fujita T."/>
            <person name="Oishi K."/>
            <person name="Shin-I T."/>
            <person name="Kuroki Y."/>
            <person name="Toyoda A."/>
            <person name="Suzuki Y."/>
            <person name="Hashimoto A."/>
            <person name="Yamaguchi K."/>
            <person name="Sugano A."/>
            <person name="Kohara Y."/>
            <person name="Fujiyama A."/>
            <person name="Anterola A."/>
            <person name="Aoki S."/>
            <person name="Ashton N."/>
            <person name="Barbazuk W.B."/>
            <person name="Barker E."/>
            <person name="Bennetzen J."/>
            <person name="Bezanilla M."/>
            <person name="Blankenship R."/>
            <person name="Cho S.H."/>
            <person name="Dutcher S."/>
            <person name="Estelle M."/>
            <person name="Fawcett J.A."/>
            <person name="Gundlach H."/>
            <person name="Hanada K."/>
            <person name="Heyl A."/>
            <person name="Hicks K.A."/>
            <person name="Hugh J."/>
            <person name="Lohr M."/>
            <person name="Mayer K."/>
            <person name="Melkozernov A."/>
            <person name="Murata T."/>
            <person name="Nelson D."/>
            <person name="Pils B."/>
            <person name="Prigge M."/>
            <person name="Reiss B."/>
            <person name="Renner T."/>
            <person name="Rombauts S."/>
            <person name="Rushton P."/>
            <person name="Sanderfoot A."/>
            <person name="Schween G."/>
            <person name="Shiu S.-H."/>
            <person name="Stueber K."/>
            <person name="Theodoulou F.L."/>
            <person name="Tu H."/>
            <person name="Van de Peer Y."/>
            <person name="Verrier P.J."/>
            <person name="Waters E."/>
            <person name="Wood A."/>
            <person name="Yang L."/>
            <person name="Cove D."/>
            <person name="Cuming A."/>
            <person name="Hasebe M."/>
            <person name="Lucas S."/>
            <person name="Mishler D.B."/>
            <person name="Reski R."/>
            <person name="Grigoriev I."/>
            <person name="Quatrano R.S."/>
            <person name="Boore J.L."/>
        </authorList>
    </citation>
    <scope>NUCLEOTIDE SEQUENCE [LARGE SCALE GENOMIC DNA]</scope>
    <source>
        <strain evidence="3 4">cv. Gransden 2004</strain>
    </source>
</reference>
<dbReference type="Gramene" id="Pp3c2_33809V3.1">
    <property type="protein sequence ID" value="PAC:32936872.CDS.1"/>
    <property type="gene ID" value="Pp3c2_33809"/>
</dbReference>
<name>A0A2K1L461_PHYPA</name>
<protein>
    <recommendedName>
        <fullName evidence="5">Secreted protein</fullName>
    </recommendedName>
</protein>
<reference evidence="2 4" key="2">
    <citation type="journal article" date="2018" name="Plant J.">
        <title>The Physcomitrella patens chromosome-scale assembly reveals moss genome structure and evolution.</title>
        <authorList>
            <person name="Lang D."/>
            <person name="Ullrich K.K."/>
            <person name="Murat F."/>
            <person name="Fuchs J."/>
            <person name="Jenkins J."/>
            <person name="Haas F.B."/>
            <person name="Piednoel M."/>
            <person name="Gundlach H."/>
            <person name="Van Bel M."/>
            <person name="Meyberg R."/>
            <person name="Vives C."/>
            <person name="Morata J."/>
            <person name="Symeonidi A."/>
            <person name="Hiss M."/>
            <person name="Muchero W."/>
            <person name="Kamisugi Y."/>
            <person name="Saleh O."/>
            <person name="Blanc G."/>
            <person name="Decker E.L."/>
            <person name="van Gessel N."/>
            <person name="Grimwood J."/>
            <person name="Hayes R.D."/>
            <person name="Graham S.W."/>
            <person name="Gunter L.E."/>
            <person name="McDaniel S.F."/>
            <person name="Hoernstein S.N.W."/>
            <person name="Larsson A."/>
            <person name="Li F.W."/>
            <person name="Perroud P.F."/>
            <person name="Phillips J."/>
            <person name="Ranjan P."/>
            <person name="Rokshar D.S."/>
            <person name="Rothfels C.J."/>
            <person name="Schneider L."/>
            <person name="Shu S."/>
            <person name="Stevenson D.W."/>
            <person name="Thummler F."/>
            <person name="Tillich M."/>
            <person name="Villarreal Aguilar J.C."/>
            <person name="Widiez T."/>
            <person name="Wong G.K."/>
            <person name="Wymore A."/>
            <person name="Zhang Y."/>
            <person name="Zimmer A.D."/>
            <person name="Quatrano R.S."/>
            <person name="Mayer K.F.X."/>
            <person name="Goodstein D."/>
            <person name="Casacuberta J.M."/>
            <person name="Vandepoele K."/>
            <person name="Reski R."/>
            <person name="Cuming A.C."/>
            <person name="Tuskan G.A."/>
            <person name="Maumus F."/>
            <person name="Salse J."/>
            <person name="Schmutz J."/>
            <person name="Rensing S.A."/>
        </authorList>
    </citation>
    <scope>NUCLEOTIDE SEQUENCE [LARGE SCALE GENOMIC DNA]</scope>
    <source>
        <strain evidence="3 4">cv. Gransden 2004</strain>
    </source>
</reference>
<keyword evidence="1" id="KW-0732">Signal</keyword>
<evidence type="ECO:0000313" key="2">
    <source>
        <dbReference type="EMBL" id="PNR60807.1"/>
    </source>
</evidence>
<organism evidence="2">
    <name type="scientific">Physcomitrium patens</name>
    <name type="common">Spreading-leaved earth moss</name>
    <name type="synonym">Physcomitrella patens</name>
    <dbReference type="NCBI Taxonomy" id="3218"/>
    <lineage>
        <taxon>Eukaryota</taxon>
        <taxon>Viridiplantae</taxon>
        <taxon>Streptophyta</taxon>
        <taxon>Embryophyta</taxon>
        <taxon>Bryophyta</taxon>
        <taxon>Bryophytina</taxon>
        <taxon>Bryopsida</taxon>
        <taxon>Funariidae</taxon>
        <taxon>Funariales</taxon>
        <taxon>Funariaceae</taxon>
        <taxon>Physcomitrium</taxon>
    </lineage>
</organism>
<dbReference type="EMBL" id="ABEU02000002">
    <property type="protein sequence ID" value="PNR60807.1"/>
    <property type="molecule type" value="Genomic_DNA"/>
</dbReference>
<dbReference type="EnsemblPlants" id="Pp3c2_33809V3.1">
    <property type="protein sequence ID" value="PAC:32936872.CDS.1"/>
    <property type="gene ID" value="Pp3c2_33809"/>
</dbReference>
<keyword evidence="4" id="KW-1185">Reference proteome</keyword>
<evidence type="ECO:0000313" key="3">
    <source>
        <dbReference type="EnsemblPlants" id="PAC:32936872.CDS.1"/>
    </source>
</evidence>
<proteinExistence type="predicted"/>